<evidence type="ECO:0000256" key="7">
    <source>
        <dbReference type="ARBA" id="ARBA00022723"/>
    </source>
</evidence>
<dbReference type="PANTHER" id="PTHR13244:SF7">
    <property type="entry name" value="ZINC FINGER MYND DOMAIN-CONTAINING PROTEIN 10"/>
    <property type="match status" value="1"/>
</dbReference>
<reference evidence="16 17" key="1">
    <citation type="submission" date="2018-04" db="EMBL/GenBank/DDBJ databases">
        <title>The genome of golden apple snail Pomacea canaliculata provides insight into stress tolerance and invasive adaptation.</title>
        <authorList>
            <person name="Liu C."/>
            <person name="Liu B."/>
            <person name="Ren Y."/>
            <person name="Zhang Y."/>
            <person name="Wang H."/>
            <person name="Li S."/>
            <person name="Jiang F."/>
            <person name="Yin L."/>
            <person name="Zhang G."/>
            <person name="Qian W."/>
            <person name="Fan W."/>
        </authorList>
    </citation>
    <scope>NUCLEOTIDE SEQUENCE [LARGE SCALE GENOMIC DNA]</scope>
    <source>
        <strain evidence="16">SZHN2017</strain>
        <tissue evidence="16">Muscle</tissue>
    </source>
</reference>
<dbReference type="InterPro" id="IPR002893">
    <property type="entry name" value="Znf_MYND"/>
</dbReference>
<proteinExistence type="inferred from homology"/>
<dbReference type="GO" id="GO:0008270">
    <property type="term" value="F:zinc ion binding"/>
    <property type="evidence" value="ECO:0007669"/>
    <property type="project" value="UniProtKB-KW"/>
</dbReference>
<name>A0A2T7NSQ5_POMCA</name>
<comment type="caution">
    <text evidence="16">The sequence shown here is derived from an EMBL/GenBank/DDBJ whole genome shotgun (WGS) entry which is preliminary data.</text>
</comment>
<dbReference type="PROSITE" id="PS01360">
    <property type="entry name" value="ZF_MYND_1"/>
    <property type="match status" value="1"/>
</dbReference>
<keyword evidence="8 14" id="KW-0863">Zinc-finger</keyword>
<dbReference type="GO" id="GO:0120293">
    <property type="term" value="C:dynein axonemal particle"/>
    <property type="evidence" value="ECO:0007669"/>
    <property type="project" value="UniProtKB-SubCell"/>
</dbReference>
<comment type="subcellular location">
    <subcellularLocation>
        <location evidence="1">Apical cell membrane</location>
    </subcellularLocation>
    <subcellularLocation>
        <location evidence="2">Cytoplasm</location>
        <location evidence="2">Cytoskeleton</location>
        <location evidence="2">Microtubule organizing center</location>
        <location evidence="2">Centrosome</location>
    </subcellularLocation>
    <subcellularLocation>
        <location evidence="12">Dynein axonemal particle</location>
    </subcellularLocation>
</comment>
<evidence type="ECO:0000256" key="1">
    <source>
        <dbReference type="ARBA" id="ARBA00004221"/>
    </source>
</evidence>
<gene>
    <name evidence="16" type="ORF">C0Q70_14687</name>
</gene>
<organism evidence="16 17">
    <name type="scientific">Pomacea canaliculata</name>
    <name type="common">Golden apple snail</name>
    <dbReference type="NCBI Taxonomy" id="400727"/>
    <lineage>
        <taxon>Eukaryota</taxon>
        <taxon>Metazoa</taxon>
        <taxon>Spiralia</taxon>
        <taxon>Lophotrochozoa</taxon>
        <taxon>Mollusca</taxon>
        <taxon>Gastropoda</taxon>
        <taxon>Caenogastropoda</taxon>
        <taxon>Architaenioglossa</taxon>
        <taxon>Ampullarioidea</taxon>
        <taxon>Ampullariidae</taxon>
        <taxon>Pomacea</taxon>
    </lineage>
</organism>
<keyword evidence="6" id="KW-0963">Cytoplasm</keyword>
<evidence type="ECO:0000256" key="5">
    <source>
        <dbReference type="ARBA" id="ARBA00022475"/>
    </source>
</evidence>
<keyword evidence="5" id="KW-1003">Cell membrane</keyword>
<dbReference type="GO" id="GO:0036158">
    <property type="term" value="P:outer dynein arm assembly"/>
    <property type="evidence" value="ECO:0007669"/>
    <property type="project" value="TreeGrafter"/>
</dbReference>
<sequence>MEKEGGQVLMPVEAEAYVESLEYFDLKDIGSSRWFQQHERIEKLNIQAVLSASVQEDEFVKEFFINHDKVKLLIQDLLTTEVWREKVFAEILDSDFEPKTTFPLYMVLYHEATLVNLLETIMYHRDSCETAEDFINDLVDYCYRKLCLLVSRNPGEDDFEEILKGKQDLTASAPISSMEELEKQEKQLNFDMCVKALSLLRYFTDHLQGLPLSVMSRILNTHDVPNLLVQLVESPPWRRRIKGSKTYKYIDSKWKEIIDEEAFQLTKTEGQVWIALFHLLMDSSCQEKYDLNSYRKNMILKLRAHLTPILIDQLPVLGEMLRYLEQLSMMDPPPAARTLYWNRICVLQVPEIRNSVLKKYEGKWEKLAKEQIKSFFNPSEEEIKEQARRWVDTYSFEVLENLIAEPPKCTVCGEQATKRCSRCQNEWYCRRECQVQHWPKHKKACDLMQDSIKTKNESENVAKSS</sequence>
<dbReference type="GO" id="GO:0034451">
    <property type="term" value="C:centriolar satellite"/>
    <property type="evidence" value="ECO:0007669"/>
    <property type="project" value="TreeGrafter"/>
</dbReference>
<dbReference type="GO" id="GO:0044458">
    <property type="term" value="P:motile cilium assembly"/>
    <property type="evidence" value="ECO:0007669"/>
    <property type="project" value="TreeGrafter"/>
</dbReference>
<comment type="function">
    <text evidence="13">Plays a role in axonemal structure organization and motility. Involved in axonemal pre-assembly of inner and outer dynein arms (IDA and ODA, respectively) for proper axoneme building for cilia motility. May act by indirectly regulating transcription of dynein proteins.</text>
</comment>
<dbReference type="Proteomes" id="UP000245119">
    <property type="component" value="Linkage Group LG9"/>
</dbReference>
<protein>
    <recommendedName>
        <fullName evidence="4">Zinc finger MYND domain-containing protein 10</fullName>
    </recommendedName>
</protein>
<evidence type="ECO:0000256" key="2">
    <source>
        <dbReference type="ARBA" id="ARBA00004300"/>
    </source>
</evidence>
<evidence type="ECO:0000256" key="6">
    <source>
        <dbReference type="ARBA" id="ARBA00022490"/>
    </source>
</evidence>
<evidence type="ECO:0000256" key="12">
    <source>
        <dbReference type="ARBA" id="ARBA00024190"/>
    </source>
</evidence>
<dbReference type="InterPro" id="IPR052298">
    <property type="entry name" value="ZMYND10"/>
</dbReference>
<feature type="domain" description="MYND-type" evidence="15">
    <location>
        <begin position="409"/>
        <end position="445"/>
    </location>
</feature>
<evidence type="ECO:0000256" key="9">
    <source>
        <dbReference type="ARBA" id="ARBA00022833"/>
    </source>
</evidence>
<accession>A0A2T7NSQ5</accession>
<evidence type="ECO:0000256" key="8">
    <source>
        <dbReference type="ARBA" id="ARBA00022771"/>
    </source>
</evidence>
<keyword evidence="11" id="KW-0206">Cytoskeleton</keyword>
<keyword evidence="9" id="KW-0862">Zinc</keyword>
<evidence type="ECO:0000256" key="14">
    <source>
        <dbReference type="PROSITE-ProRule" id="PRU00134"/>
    </source>
</evidence>
<dbReference type="Pfam" id="PF01753">
    <property type="entry name" value="zf-MYND"/>
    <property type="match status" value="1"/>
</dbReference>
<evidence type="ECO:0000256" key="3">
    <source>
        <dbReference type="ARBA" id="ARBA00005373"/>
    </source>
</evidence>
<dbReference type="SUPFAM" id="SSF144232">
    <property type="entry name" value="HIT/MYND zinc finger-like"/>
    <property type="match status" value="1"/>
</dbReference>
<evidence type="ECO:0000256" key="13">
    <source>
        <dbReference type="ARBA" id="ARBA00045527"/>
    </source>
</evidence>
<keyword evidence="17" id="KW-1185">Reference proteome</keyword>
<comment type="similarity">
    <text evidence="3">Belongs to the ZMYND10 family.</text>
</comment>
<evidence type="ECO:0000259" key="15">
    <source>
        <dbReference type="PROSITE" id="PS50865"/>
    </source>
</evidence>
<dbReference type="EMBL" id="PZQS01000009">
    <property type="protein sequence ID" value="PVD24217.1"/>
    <property type="molecule type" value="Genomic_DNA"/>
</dbReference>
<dbReference type="Gene3D" id="6.10.140.2220">
    <property type="match status" value="1"/>
</dbReference>
<evidence type="ECO:0000256" key="11">
    <source>
        <dbReference type="ARBA" id="ARBA00023212"/>
    </source>
</evidence>
<evidence type="ECO:0000256" key="4">
    <source>
        <dbReference type="ARBA" id="ARBA00016317"/>
    </source>
</evidence>
<dbReference type="PANTHER" id="PTHR13244">
    <property type="entry name" value="ZINC FINGER MYND DOMAIN CONTAINING PROTEIN 10"/>
    <property type="match status" value="1"/>
</dbReference>
<dbReference type="PROSITE" id="PS50865">
    <property type="entry name" value="ZF_MYND_2"/>
    <property type="match status" value="1"/>
</dbReference>
<dbReference type="FunFam" id="6.10.140.2220:FF:000009">
    <property type="entry name" value="Zinc finger MYND domain-containing protein 10"/>
    <property type="match status" value="1"/>
</dbReference>
<evidence type="ECO:0000313" key="17">
    <source>
        <dbReference type="Proteomes" id="UP000245119"/>
    </source>
</evidence>
<keyword evidence="10" id="KW-0472">Membrane</keyword>
<evidence type="ECO:0000313" key="16">
    <source>
        <dbReference type="EMBL" id="PVD24217.1"/>
    </source>
</evidence>
<dbReference type="GO" id="GO:0036159">
    <property type="term" value="P:inner dynein arm assembly"/>
    <property type="evidence" value="ECO:0007669"/>
    <property type="project" value="TreeGrafter"/>
</dbReference>
<dbReference type="OrthoDB" id="432970at2759"/>
<dbReference type="AlphaFoldDB" id="A0A2T7NSQ5"/>
<evidence type="ECO:0000256" key="10">
    <source>
        <dbReference type="ARBA" id="ARBA00023136"/>
    </source>
</evidence>
<dbReference type="STRING" id="400727.A0A2T7NSQ5"/>
<keyword evidence="7" id="KW-0479">Metal-binding</keyword>
<dbReference type="GO" id="GO:0016324">
    <property type="term" value="C:apical plasma membrane"/>
    <property type="evidence" value="ECO:0007669"/>
    <property type="project" value="UniProtKB-SubCell"/>
</dbReference>